<protein>
    <submittedName>
        <fullName evidence="2">PF04402 family protein</fullName>
    </submittedName>
</protein>
<dbReference type="EMBL" id="JFZZ01000128">
    <property type="protein sequence ID" value="KAK87899.1"/>
    <property type="molecule type" value="Genomic_DNA"/>
</dbReference>
<dbReference type="InterPro" id="IPR007497">
    <property type="entry name" value="SIMPL/DUF541"/>
</dbReference>
<name>A0A158M1Q2_9BORD</name>
<reference evidence="2 3" key="1">
    <citation type="submission" date="2014-03" db="EMBL/GenBank/DDBJ databases">
        <title>Genome sequence of Bordetella holmseii.</title>
        <authorList>
            <person name="Harvill E."/>
            <person name="Goodfield L.L."/>
            <person name="Ivanov Y."/>
            <person name="Meyer J.A."/>
            <person name="Newth C."/>
            <person name="Cassiday P."/>
            <person name="Tondella M.L."/>
            <person name="Liao P."/>
            <person name="Zimmerman J."/>
            <person name="Meert K."/>
            <person name="Wessel D."/>
            <person name="Berger J."/>
            <person name="Dean J.M."/>
            <person name="Holubkov R."/>
            <person name="Burr J."/>
            <person name="Liu T."/>
            <person name="Brinkac L.M."/>
            <person name="Sanka R."/>
            <person name="Kim M."/>
            <person name="Losada L."/>
        </authorList>
    </citation>
    <scope>NUCLEOTIDE SEQUENCE [LARGE SCALE GENOMIC DNA]</scope>
    <source>
        <strain evidence="2 3">CDC-H585-BH</strain>
    </source>
</reference>
<accession>A0A158M1Q2</accession>
<feature type="chain" id="PRO_5007628484" evidence="1">
    <location>
        <begin position="31"/>
        <end position="253"/>
    </location>
</feature>
<dbReference type="PANTHER" id="PTHR34387:SF1">
    <property type="entry name" value="PERIPLASMIC IMMUNOGENIC PROTEIN"/>
    <property type="match status" value="1"/>
</dbReference>
<proteinExistence type="predicted"/>
<evidence type="ECO:0000313" key="3">
    <source>
        <dbReference type="Proteomes" id="UP000026682"/>
    </source>
</evidence>
<dbReference type="InterPro" id="IPR052022">
    <property type="entry name" value="26kDa_periplasmic_antigen"/>
</dbReference>
<evidence type="ECO:0000313" key="2">
    <source>
        <dbReference type="EMBL" id="KAK87899.1"/>
    </source>
</evidence>
<sequence length="253" mass="25988">MHRSFALSLTRIAAACCAAVALSGASPSFAQTSTPAASEAAARSTAPELSLQASASAEVRQDTVRISLSVEVEGNDQAATGKRLTAALDEVVKRARGAKNIEVRSGGYNVWPNTNPKGKIVSWRGQGEVVLESKDFEAASALAAKLADKTAISNIAFFLSREGRESEERKLLGQAAQAFKERALAPANAFGFSGYRLAKLELGGGGGASAPMPRMMSAQMAKADAAAAPAPGVPLEAGEVTVSVTVGGTIVLQ</sequence>
<feature type="signal peptide" evidence="1">
    <location>
        <begin position="1"/>
        <end position="30"/>
    </location>
</feature>
<evidence type="ECO:0000256" key="1">
    <source>
        <dbReference type="SAM" id="SignalP"/>
    </source>
</evidence>
<dbReference type="PANTHER" id="PTHR34387">
    <property type="entry name" value="SLR1258 PROTEIN"/>
    <property type="match status" value="1"/>
</dbReference>
<dbReference type="AlphaFoldDB" id="A0A158M1Q2"/>
<keyword evidence="1" id="KW-0732">Signal</keyword>
<dbReference type="PATRIC" id="fig|1331206.3.peg.3076"/>
<dbReference type="Gene3D" id="3.30.70.2970">
    <property type="entry name" value="Protein of unknown function (DUF541), domain 2"/>
    <property type="match status" value="1"/>
</dbReference>
<comment type="caution">
    <text evidence="2">The sequence shown here is derived from an EMBL/GenBank/DDBJ whole genome shotgun (WGS) entry which is preliminary data.</text>
</comment>
<dbReference type="Gene3D" id="3.30.110.170">
    <property type="entry name" value="Protein of unknown function (DUF541), domain 1"/>
    <property type="match status" value="1"/>
</dbReference>
<organism evidence="2 3">
    <name type="scientific">Bordetella holmesii CDC-H585-BH</name>
    <dbReference type="NCBI Taxonomy" id="1331206"/>
    <lineage>
        <taxon>Bacteria</taxon>
        <taxon>Pseudomonadati</taxon>
        <taxon>Pseudomonadota</taxon>
        <taxon>Betaproteobacteria</taxon>
        <taxon>Burkholderiales</taxon>
        <taxon>Alcaligenaceae</taxon>
        <taxon>Bordetella</taxon>
    </lineage>
</organism>
<dbReference type="GeneID" id="93121123"/>
<dbReference type="STRING" id="35814.BBB42_03390"/>
<dbReference type="Pfam" id="PF04402">
    <property type="entry name" value="SIMPL"/>
    <property type="match status" value="1"/>
</dbReference>
<dbReference type="RefSeq" id="WP_005018754.1">
    <property type="nucleotide sequence ID" value="NZ_JFZZ01000128.1"/>
</dbReference>
<dbReference type="Proteomes" id="UP000026682">
    <property type="component" value="Unassembled WGS sequence"/>
</dbReference>
<gene>
    <name evidence="2" type="ORF">L497_3777</name>
</gene>
<dbReference type="GO" id="GO:0006974">
    <property type="term" value="P:DNA damage response"/>
    <property type="evidence" value="ECO:0007669"/>
    <property type="project" value="TreeGrafter"/>
</dbReference>